<evidence type="ECO:0000256" key="1">
    <source>
        <dbReference type="SAM" id="Phobius"/>
    </source>
</evidence>
<dbReference type="OrthoDB" id="7848123at2"/>
<feature type="transmembrane region" description="Helical" evidence="1">
    <location>
        <begin position="21"/>
        <end position="41"/>
    </location>
</feature>
<dbReference type="AlphaFoldDB" id="A0A1X6ZQ94"/>
<sequence length="157" mass="16806">MAQPLERRMKSTEAELVPLPLIRAMVAMVLASLAIASYAVWTDRPLEATPPAGPVVTARTITLEADMTGAARVMDADGRVIADLAPDEGGFVSGVARVIERERRNARLPLDAPVRLEAMDSGRIAIIDPSTGWRADLMGFGADNAAAFARLLQNEPE</sequence>
<name>A0A1X6ZQ94_9RHOB</name>
<gene>
    <name evidence="2" type="ORF">ROJ8625_02934</name>
</gene>
<evidence type="ECO:0000313" key="3">
    <source>
        <dbReference type="Proteomes" id="UP000193570"/>
    </source>
</evidence>
<evidence type="ECO:0000313" key="2">
    <source>
        <dbReference type="EMBL" id="SLN58175.1"/>
    </source>
</evidence>
<evidence type="ECO:0008006" key="4">
    <source>
        <dbReference type="Google" id="ProtNLM"/>
    </source>
</evidence>
<dbReference type="InterPro" id="IPR017495">
    <property type="entry name" value="PuhC"/>
</dbReference>
<dbReference type="NCBIfam" id="TIGR03054">
    <property type="entry name" value="photo_alph_chp1"/>
    <property type="match status" value="1"/>
</dbReference>
<dbReference type="Proteomes" id="UP000193570">
    <property type="component" value="Unassembled WGS sequence"/>
</dbReference>
<organism evidence="2 3">
    <name type="scientific">Roseivivax jejudonensis</name>
    <dbReference type="NCBI Taxonomy" id="1529041"/>
    <lineage>
        <taxon>Bacteria</taxon>
        <taxon>Pseudomonadati</taxon>
        <taxon>Pseudomonadota</taxon>
        <taxon>Alphaproteobacteria</taxon>
        <taxon>Rhodobacterales</taxon>
        <taxon>Roseobacteraceae</taxon>
        <taxon>Roseivivax</taxon>
    </lineage>
</organism>
<keyword evidence="3" id="KW-1185">Reference proteome</keyword>
<reference evidence="2 3" key="1">
    <citation type="submission" date="2017-03" db="EMBL/GenBank/DDBJ databases">
        <authorList>
            <person name="Afonso C.L."/>
            <person name="Miller P.J."/>
            <person name="Scott M.A."/>
            <person name="Spackman E."/>
            <person name="Goraichik I."/>
            <person name="Dimitrov K.M."/>
            <person name="Suarez D.L."/>
            <person name="Swayne D.E."/>
        </authorList>
    </citation>
    <scope>NUCLEOTIDE SEQUENCE [LARGE SCALE GENOMIC DNA]</scope>
    <source>
        <strain evidence="2 3">CECT 8625</strain>
    </source>
</reference>
<dbReference type="EMBL" id="FWFK01000005">
    <property type="protein sequence ID" value="SLN58175.1"/>
    <property type="molecule type" value="Genomic_DNA"/>
</dbReference>
<accession>A0A1X6ZQ94</accession>
<proteinExistence type="predicted"/>
<dbReference type="RefSeq" id="WP_143535137.1">
    <property type="nucleotide sequence ID" value="NZ_FWFK01000005.1"/>
</dbReference>
<keyword evidence="1" id="KW-0472">Membrane</keyword>
<keyword evidence="1" id="KW-0812">Transmembrane</keyword>
<protein>
    <recommendedName>
        <fullName evidence="4">Photosynthetic complex assembly protein</fullName>
    </recommendedName>
</protein>
<keyword evidence="1" id="KW-1133">Transmembrane helix</keyword>